<gene>
    <name evidence="1" type="ORF">PR002_g27053</name>
</gene>
<dbReference type="Proteomes" id="UP000435112">
    <property type="component" value="Unassembled WGS sequence"/>
</dbReference>
<feature type="non-terminal residue" evidence="1">
    <location>
        <position position="92"/>
    </location>
</feature>
<name>A0A6A3HPP5_9STRA</name>
<protein>
    <submittedName>
        <fullName evidence="1">Uncharacterized protein</fullName>
    </submittedName>
</protein>
<organism evidence="1 2">
    <name type="scientific">Phytophthora rubi</name>
    <dbReference type="NCBI Taxonomy" id="129364"/>
    <lineage>
        <taxon>Eukaryota</taxon>
        <taxon>Sar</taxon>
        <taxon>Stramenopiles</taxon>
        <taxon>Oomycota</taxon>
        <taxon>Peronosporomycetes</taxon>
        <taxon>Peronosporales</taxon>
        <taxon>Peronosporaceae</taxon>
        <taxon>Phytophthora</taxon>
    </lineage>
</organism>
<comment type="caution">
    <text evidence="1">The sequence shown here is derived from an EMBL/GenBank/DDBJ whole genome shotgun (WGS) entry which is preliminary data.</text>
</comment>
<reference evidence="1 2" key="1">
    <citation type="submission" date="2018-09" db="EMBL/GenBank/DDBJ databases">
        <title>Genomic investigation of the strawberry pathogen Phytophthora fragariae indicates pathogenicity is determined by transcriptional variation in three key races.</title>
        <authorList>
            <person name="Adams T.M."/>
            <person name="Armitage A.D."/>
            <person name="Sobczyk M.K."/>
            <person name="Bates H.J."/>
            <person name="Dunwell J.M."/>
            <person name="Nellist C.F."/>
            <person name="Harrison R.J."/>
        </authorList>
    </citation>
    <scope>NUCLEOTIDE SEQUENCE [LARGE SCALE GENOMIC DNA]</scope>
    <source>
        <strain evidence="1 2">SCRP324</strain>
    </source>
</reference>
<sequence>MRGFLLSRQRASERLALRSVPRLAPDADAAQCINTMDRVNTFFWSRLNPTGELVRSVDVLLRELVPDDKLDAAFQSLSIAASPGTALAEPKP</sequence>
<accession>A0A6A3HPP5</accession>
<dbReference type="AlphaFoldDB" id="A0A6A3HPP5"/>
<evidence type="ECO:0000313" key="2">
    <source>
        <dbReference type="Proteomes" id="UP000435112"/>
    </source>
</evidence>
<evidence type="ECO:0000313" key="1">
    <source>
        <dbReference type="EMBL" id="KAE8970655.1"/>
    </source>
</evidence>
<dbReference type="OrthoDB" id="609103at2759"/>
<proteinExistence type="predicted"/>
<dbReference type="EMBL" id="QXFU01004112">
    <property type="protein sequence ID" value="KAE8970655.1"/>
    <property type="molecule type" value="Genomic_DNA"/>
</dbReference>